<dbReference type="Proteomes" id="UP000283090">
    <property type="component" value="Unassembled WGS sequence"/>
</dbReference>
<protein>
    <submittedName>
        <fullName evidence="1">Uncharacterized protein</fullName>
    </submittedName>
</protein>
<proteinExistence type="predicted"/>
<comment type="caution">
    <text evidence="1">The sequence shown here is derived from an EMBL/GenBank/DDBJ whole genome shotgun (WGS) entry which is preliminary data.</text>
</comment>
<accession>A0A437AED7</accession>
<dbReference type="GeneID" id="93582776"/>
<evidence type="ECO:0000313" key="2">
    <source>
        <dbReference type="Proteomes" id="UP000283090"/>
    </source>
</evidence>
<reference evidence="1 2" key="1">
    <citation type="submission" date="2019-01" db="EMBL/GenBank/DDBJ databases">
        <title>Intercellular communication is required for trap formation in the nematode-trapping fungus Duddingtonia flagrans.</title>
        <authorList>
            <person name="Youssar L."/>
            <person name="Wernet V."/>
            <person name="Hensel N."/>
            <person name="Hildebrandt H.-G."/>
            <person name="Fischer R."/>
        </authorList>
    </citation>
    <scope>NUCLEOTIDE SEQUENCE [LARGE SCALE GENOMIC DNA]</scope>
    <source>
        <strain evidence="1 2">CBS H-5679</strain>
    </source>
</reference>
<keyword evidence="2" id="KW-1185">Reference proteome</keyword>
<sequence length="439" mass="47816">MDDLDRLLRTLSHLNGGLNSSATESSTAEVYLKKTLDLVGKICNHVKDAEAAVSKRSTPRELELLHAAKATEAAARAANAAADAADAATVAATVSEGPVAGRAVTAALRAAGAAYRAATSARFAAVAAESLPAGAYLRYDGEIAGSLIEEREQLRKLYQFLFQDQNLQLPTTLFLQLSPFGQAVIQETVVLEWDKLLEFLKDIQNLGTEDPLGNLFKVISENSRRLKAFVRQYVIESPAFRDSAVLRRMSGNEAAFDLGLARDAELRARNIEKLPALFAGKGGDEEEIETLSGKVGQDDADNFLTFPGKMNDLPIKPLIDTGGGCNIVKAGWLRDHNIPVIPDPSRFMTLLMADGSKSEKCPSIDVKWSFDGRAKRWTDVEFVVVEGYEYDALIGLPFLKHTETIHNSEGKLVFPEFNKLHARKDAIPTYPVKGSKVGK</sequence>
<dbReference type="InterPro" id="IPR021109">
    <property type="entry name" value="Peptidase_aspartic_dom_sf"/>
</dbReference>
<dbReference type="RefSeq" id="XP_067495002.1">
    <property type="nucleotide sequence ID" value="XM_067633779.1"/>
</dbReference>
<dbReference type="OrthoDB" id="5380351at2759"/>
<dbReference type="STRING" id="97331.A0A437AED7"/>
<evidence type="ECO:0000313" key="1">
    <source>
        <dbReference type="EMBL" id="RVD89458.1"/>
    </source>
</evidence>
<dbReference type="CDD" id="cd00303">
    <property type="entry name" value="retropepsin_like"/>
    <property type="match status" value="1"/>
</dbReference>
<dbReference type="EMBL" id="SAEB01000001">
    <property type="protein sequence ID" value="RVD89458.1"/>
    <property type="molecule type" value="Genomic_DNA"/>
</dbReference>
<gene>
    <name evidence="1" type="ORF">DFL_000465</name>
</gene>
<organism evidence="1 2">
    <name type="scientific">Arthrobotrys flagrans</name>
    <name type="common">Nematode-trapping fungus</name>
    <name type="synonym">Trichothecium flagrans</name>
    <dbReference type="NCBI Taxonomy" id="97331"/>
    <lineage>
        <taxon>Eukaryota</taxon>
        <taxon>Fungi</taxon>
        <taxon>Dikarya</taxon>
        <taxon>Ascomycota</taxon>
        <taxon>Pezizomycotina</taxon>
        <taxon>Orbiliomycetes</taxon>
        <taxon>Orbiliales</taxon>
        <taxon>Orbiliaceae</taxon>
        <taxon>Arthrobotrys</taxon>
    </lineage>
</organism>
<dbReference type="AlphaFoldDB" id="A0A437AED7"/>
<name>A0A437AED7_ARTFL</name>
<dbReference type="SUPFAM" id="SSF50630">
    <property type="entry name" value="Acid proteases"/>
    <property type="match status" value="1"/>
</dbReference>
<dbReference type="VEuPathDB" id="FungiDB:DFL_000465"/>
<dbReference type="Gene3D" id="2.40.70.10">
    <property type="entry name" value="Acid Proteases"/>
    <property type="match status" value="1"/>
</dbReference>